<dbReference type="PROSITE" id="PS51755">
    <property type="entry name" value="OMPR_PHOB"/>
    <property type="match status" value="1"/>
</dbReference>
<evidence type="ECO:0000256" key="1">
    <source>
        <dbReference type="ARBA" id="ARBA00022553"/>
    </source>
</evidence>
<dbReference type="InterPro" id="IPR001867">
    <property type="entry name" value="OmpR/PhoB-type_DNA-bd"/>
</dbReference>
<reference evidence="11 13" key="2">
    <citation type="submission" date="2017-02" db="EMBL/GenBank/DDBJ databases">
        <title>Draft genome of Acidibacillus ferrooxidans Huett2.</title>
        <authorList>
            <person name="Schopf S."/>
        </authorList>
    </citation>
    <scope>NUCLEOTIDE SEQUENCE [LARGE SCALE GENOMIC DNA]</scope>
    <source>
        <strain evidence="11 13">Huett2</strain>
    </source>
</reference>
<evidence type="ECO:0000313" key="10">
    <source>
        <dbReference type="EMBL" id="OAG95172.1"/>
    </source>
</evidence>
<sequence>MRFLLIDDEENLVNALRAVLREKQYVCDVALDGEEGLDLARAGIYDLLIVDVMLPRLSGFELVKTLREDGDKTPILLLTARAAEDDRVTGLDCGADDYLIKPFGVNELMARIRALTRRVGELRGTDQIAVGDYSLDLIQRRVAFRGDFLELTQREFQLMELFMRNAGRVLAKDTLFDRVWGFDNDVDSNVVEAYVHILRKKLDAQRKRLAGENVGTTIQTVRGMGYLFKGM</sequence>
<evidence type="ECO:0000259" key="8">
    <source>
        <dbReference type="PROSITE" id="PS50110"/>
    </source>
</evidence>
<dbReference type="GO" id="GO:0005829">
    <property type="term" value="C:cytosol"/>
    <property type="evidence" value="ECO:0007669"/>
    <property type="project" value="TreeGrafter"/>
</dbReference>
<dbReference type="Gene3D" id="6.10.250.690">
    <property type="match status" value="1"/>
</dbReference>
<feature type="DNA-binding region" description="OmpR/PhoB-type" evidence="7">
    <location>
        <begin position="125"/>
        <end position="230"/>
    </location>
</feature>
<dbReference type="PROSITE" id="PS50110">
    <property type="entry name" value="RESPONSE_REGULATORY"/>
    <property type="match status" value="1"/>
</dbReference>
<keyword evidence="2" id="KW-0902">Two-component regulatory system</keyword>
<dbReference type="AlphaFoldDB" id="A0A162U415"/>
<evidence type="ECO:0000313" key="13">
    <source>
        <dbReference type="Proteomes" id="UP000190229"/>
    </source>
</evidence>
<gene>
    <name evidence="10" type="ORF">AYW79_01665</name>
    <name evidence="11" type="ORF">B2M26_13520</name>
</gene>
<dbReference type="Proteomes" id="UP000077421">
    <property type="component" value="Unassembled WGS sequence"/>
</dbReference>
<evidence type="ECO:0000256" key="7">
    <source>
        <dbReference type="PROSITE-ProRule" id="PRU01091"/>
    </source>
</evidence>
<name>A0A162U415_9BACL</name>
<dbReference type="OrthoDB" id="9790442at2"/>
<evidence type="ECO:0000256" key="6">
    <source>
        <dbReference type="PROSITE-ProRule" id="PRU00169"/>
    </source>
</evidence>
<proteinExistence type="predicted"/>
<accession>A0A162U415</accession>
<keyword evidence="3" id="KW-0805">Transcription regulation</keyword>
<dbReference type="InterPro" id="IPR039420">
    <property type="entry name" value="WalR-like"/>
</dbReference>
<dbReference type="Pfam" id="PF00486">
    <property type="entry name" value="Trans_reg_C"/>
    <property type="match status" value="1"/>
</dbReference>
<reference evidence="10 12" key="1">
    <citation type="submission" date="2016-02" db="EMBL/GenBank/DDBJ databases">
        <title>Draft genome sequence of Acidibacillus ferrooxidans SLC66.</title>
        <authorList>
            <person name="Oliveira G."/>
            <person name="Nancucheo I."/>
            <person name="Dall'Agnol H."/>
            <person name="Johnson B."/>
            <person name="Oliveira R."/>
            <person name="Nunes G.L."/>
            <person name="Tzotzos G."/>
            <person name="Orellana S.C."/>
            <person name="Salim A.C."/>
            <person name="Araujo F.M."/>
        </authorList>
    </citation>
    <scope>NUCLEOTIDE SEQUENCE [LARGE SCALE GENOMIC DNA]</scope>
    <source>
        <strain evidence="10 12">SLC66</strain>
    </source>
</reference>
<evidence type="ECO:0000256" key="4">
    <source>
        <dbReference type="ARBA" id="ARBA00023125"/>
    </source>
</evidence>
<dbReference type="CDD" id="cd00383">
    <property type="entry name" value="trans_reg_C"/>
    <property type="match status" value="1"/>
</dbReference>
<evidence type="ECO:0000259" key="9">
    <source>
        <dbReference type="PROSITE" id="PS51755"/>
    </source>
</evidence>
<evidence type="ECO:0000256" key="5">
    <source>
        <dbReference type="ARBA" id="ARBA00023163"/>
    </source>
</evidence>
<dbReference type="GO" id="GO:0006355">
    <property type="term" value="P:regulation of DNA-templated transcription"/>
    <property type="evidence" value="ECO:0007669"/>
    <property type="project" value="InterPro"/>
</dbReference>
<dbReference type="SMART" id="SM00448">
    <property type="entry name" value="REC"/>
    <property type="match status" value="1"/>
</dbReference>
<evidence type="ECO:0000256" key="3">
    <source>
        <dbReference type="ARBA" id="ARBA00023015"/>
    </source>
</evidence>
<feature type="domain" description="Response regulatory" evidence="8">
    <location>
        <begin position="2"/>
        <end position="116"/>
    </location>
</feature>
<keyword evidence="5" id="KW-0804">Transcription</keyword>
<dbReference type="GO" id="GO:0032993">
    <property type="term" value="C:protein-DNA complex"/>
    <property type="evidence" value="ECO:0007669"/>
    <property type="project" value="TreeGrafter"/>
</dbReference>
<evidence type="ECO:0000313" key="12">
    <source>
        <dbReference type="Proteomes" id="UP000077421"/>
    </source>
</evidence>
<dbReference type="InterPro" id="IPR016032">
    <property type="entry name" value="Sig_transdc_resp-reg_C-effctor"/>
</dbReference>
<dbReference type="InterPro" id="IPR001789">
    <property type="entry name" value="Sig_transdc_resp-reg_receiver"/>
</dbReference>
<evidence type="ECO:0000256" key="2">
    <source>
        <dbReference type="ARBA" id="ARBA00023012"/>
    </source>
</evidence>
<keyword evidence="1 6" id="KW-0597">Phosphoprotein</keyword>
<dbReference type="SUPFAM" id="SSF52172">
    <property type="entry name" value="CheY-like"/>
    <property type="match status" value="1"/>
</dbReference>
<dbReference type="Pfam" id="PF00072">
    <property type="entry name" value="Response_reg"/>
    <property type="match status" value="1"/>
</dbReference>
<dbReference type="PANTHER" id="PTHR48111">
    <property type="entry name" value="REGULATOR OF RPOS"/>
    <property type="match status" value="1"/>
</dbReference>
<evidence type="ECO:0000313" key="11">
    <source>
        <dbReference type="EMBL" id="OPG15165.1"/>
    </source>
</evidence>
<feature type="modified residue" description="4-aspartylphosphate" evidence="6">
    <location>
        <position position="51"/>
    </location>
</feature>
<protein>
    <submittedName>
        <fullName evidence="11">DNA-binding response regulator</fullName>
    </submittedName>
    <submittedName>
        <fullName evidence="10">Two-component system response regulator</fullName>
    </submittedName>
</protein>
<dbReference type="SMART" id="SM00862">
    <property type="entry name" value="Trans_reg_C"/>
    <property type="match status" value="1"/>
</dbReference>
<dbReference type="SUPFAM" id="SSF46894">
    <property type="entry name" value="C-terminal effector domain of the bipartite response regulators"/>
    <property type="match status" value="1"/>
</dbReference>
<dbReference type="Gene3D" id="3.40.50.2300">
    <property type="match status" value="1"/>
</dbReference>
<keyword evidence="4 7" id="KW-0238">DNA-binding</keyword>
<dbReference type="Gene3D" id="1.10.10.10">
    <property type="entry name" value="Winged helix-like DNA-binding domain superfamily/Winged helix DNA-binding domain"/>
    <property type="match status" value="1"/>
</dbReference>
<dbReference type="GO" id="GO:0000156">
    <property type="term" value="F:phosphorelay response regulator activity"/>
    <property type="evidence" value="ECO:0007669"/>
    <property type="project" value="TreeGrafter"/>
</dbReference>
<dbReference type="Proteomes" id="UP000190229">
    <property type="component" value="Unassembled WGS sequence"/>
</dbReference>
<dbReference type="EMBL" id="LSUQ01000003">
    <property type="protein sequence ID" value="OAG95172.1"/>
    <property type="molecule type" value="Genomic_DNA"/>
</dbReference>
<comment type="caution">
    <text evidence="10">The sequence shown here is derived from an EMBL/GenBank/DDBJ whole genome shotgun (WGS) entry which is preliminary data.</text>
</comment>
<dbReference type="STRING" id="1765683.B2M26_13520"/>
<keyword evidence="13" id="KW-1185">Reference proteome</keyword>
<dbReference type="PANTHER" id="PTHR48111:SF22">
    <property type="entry name" value="REGULATOR OF RPOS"/>
    <property type="match status" value="1"/>
</dbReference>
<dbReference type="InterPro" id="IPR036388">
    <property type="entry name" value="WH-like_DNA-bd_sf"/>
</dbReference>
<dbReference type="EMBL" id="MWPS01000043">
    <property type="protein sequence ID" value="OPG15165.1"/>
    <property type="molecule type" value="Genomic_DNA"/>
</dbReference>
<dbReference type="RefSeq" id="WP_067560871.1">
    <property type="nucleotide sequence ID" value="NZ_LSUQ01000003.1"/>
</dbReference>
<dbReference type="InterPro" id="IPR011006">
    <property type="entry name" value="CheY-like_superfamily"/>
</dbReference>
<dbReference type="GO" id="GO:0000976">
    <property type="term" value="F:transcription cis-regulatory region binding"/>
    <property type="evidence" value="ECO:0007669"/>
    <property type="project" value="TreeGrafter"/>
</dbReference>
<organism evidence="10 12">
    <name type="scientific">Ferroacidibacillus organovorans</name>
    <dbReference type="NCBI Taxonomy" id="1765683"/>
    <lineage>
        <taxon>Bacteria</taxon>
        <taxon>Bacillati</taxon>
        <taxon>Bacillota</taxon>
        <taxon>Bacilli</taxon>
        <taxon>Bacillales</taxon>
        <taxon>Alicyclobacillaceae</taxon>
        <taxon>Ferroacidibacillus</taxon>
    </lineage>
</organism>
<feature type="domain" description="OmpR/PhoB-type" evidence="9">
    <location>
        <begin position="125"/>
        <end position="230"/>
    </location>
</feature>